<evidence type="ECO:0000313" key="2">
    <source>
        <dbReference type="EMBL" id="RAI77656.1"/>
    </source>
</evidence>
<dbReference type="EMBL" id="QLII01000001">
    <property type="protein sequence ID" value="RAI77656.1"/>
    <property type="molecule type" value="Genomic_DNA"/>
</dbReference>
<dbReference type="RefSeq" id="WP_111348529.1">
    <property type="nucleotide sequence ID" value="NZ_QLII01000001.1"/>
</dbReference>
<gene>
    <name evidence="2" type="ORF">HMF3257_32320</name>
</gene>
<keyword evidence="3" id="KW-1185">Reference proteome</keyword>
<accession>A0A327NUI0</accession>
<proteinExistence type="predicted"/>
<protein>
    <submittedName>
        <fullName evidence="2">Uncharacterized protein</fullName>
    </submittedName>
</protein>
<dbReference type="Proteomes" id="UP000249016">
    <property type="component" value="Unassembled WGS sequence"/>
</dbReference>
<comment type="caution">
    <text evidence="2">The sequence shown here is derived from an EMBL/GenBank/DDBJ whole genome shotgun (WGS) entry which is preliminary data.</text>
</comment>
<evidence type="ECO:0000256" key="1">
    <source>
        <dbReference type="SAM" id="MobiDB-lite"/>
    </source>
</evidence>
<reference evidence="2 3" key="1">
    <citation type="submission" date="2018-06" db="EMBL/GenBank/DDBJ databases">
        <title>Spirosoma sp. HMF3257 Genome sequencing and assembly.</title>
        <authorList>
            <person name="Kang H."/>
            <person name="Cha I."/>
            <person name="Kim H."/>
            <person name="Kang J."/>
            <person name="Joh K."/>
        </authorList>
    </citation>
    <scope>NUCLEOTIDE SEQUENCE [LARGE SCALE GENOMIC DNA]</scope>
    <source>
        <strain evidence="2 3">HMF3257</strain>
    </source>
</reference>
<dbReference type="AlphaFoldDB" id="A0A327NUI0"/>
<dbReference type="OrthoDB" id="919615at2"/>
<feature type="region of interest" description="Disordered" evidence="1">
    <location>
        <begin position="291"/>
        <end position="326"/>
    </location>
</feature>
<feature type="compositionally biased region" description="Polar residues" evidence="1">
    <location>
        <begin position="1"/>
        <end position="10"/>
    </location>
</feature>
<feature type="region of interest" description="Disordered" evidence="1">
    <location>
        <begin position="1"/>
        <end position="23"/>
    </location>
</feature>
<sequence length="326" mass="35169">MSNLPTTSEPATDKLVDPATVPTTRTGSLEKKIAGISAAALLLGGTAWTLTPSTNTQKPANTIPTTSADSTTTLDSATVALDSSAALKPHVDIAVAGGKLHLHDAPIAQKVNDSMSFDAAFDAARDEVGAGGIFAWQHKVYNTFTKAEWADLSLPQRQDFLHSVGYEPTGQKEHSLTHKQHHPTIEPIMIEGTVDGQRMIGIDSDHDGLVDSLVIQDIDGYTYKVVDTAGNQGLDTRYKFDPLTQEIIMTEKLDHPFILSNDQFQQDLEEAMAVEALASILESAPVPVVSYDEDATDPESATAYAYNTDPEDDDYVNNAQLDELND</sequence>
<evidence type="ECO:0000313" key="3">
    <source>
        <dbReference type="Proteomes" id="UP000249016"/>
    </source>
</evidence>
<name>A0A327NUI0_9BACT</name>
<organism evidence="2 3">
    <name type="scientific">Spirosoma telluris</name>
    <dbReference type="NCBI Taxonomy" id="2183553"/>
    <lineage>
        <taxon>Bacteria</taxon>
        <taxon>Pseudomonadati</taxon>
        <taxon>Bacteroidota</taxon>
        <taxon>Cytophagia</taxon>
        <taxon>Cytophagales</taxon>
        <taxon>Cytophagaceae</taxon>
        <taxon>Spirosoma</taxon>
    </lineage>
</organism>